<keyword evidence="2" id="KW-0973">c-di-GMP</keyword>
<dbReference type="InterPro" id="IPR043128">
    <property type="entry name" value="Rev_trsase/Diguanyl_cyclase"/>
</dbReference>
<dbReference type="PANTHER" id="PTHR44757">
    <property type="entry name" value="DIGUANYLATE CYCLASE DGCP"/>
    <property type="match status" value="1"/>
</dbReference>
<feature type="transmembrane region" description="Helical" evidence="3">
    <location>
        <begin position="37"/>
        <end position="57"/>
    </location>
</feature>
<dbReference type="InterPro" id="IPR035965">
    <property type="entry name" value="PAS-like_dom_sf"/>
</dbReference>
<dbReference type="InterPro" id="IPR013587">
    <property type="entry name" value="Nitrate/nitrite_sensing"/>
</dbReference>
<dbReference type="EMBL" id="CP000606">
    <property type="protein sequence ID" value="ABO21914.1"/>
    <property type="molecule type" value="Genomic_DNA"/>
</dbReference>
<dbReference type="Pfam" id="PF13426">
    <property type="entry name" value="PAS_9"/>
    <property type="match status" value="1"/>
</dbReference>
<keyword evidence="3" id="KW-1133">Transmembrane helix</keyword>
<feature type="domain" description="PAS" evidence="4">
    <location>
        <begin position="531"/>
        <end position="577"/>
    </location>
</feature>
<dbReference type="CDD" id="cd01948">
    <property type="entry name" value="EAL"/>
    <property type="match status" value="1"/>
</dbReference>
<dbReference type="EC" id="3.1.4.52" evidence="1"/>
<dbReference type="STRING" id="323850.Shew_0041"/>
<dbReference type="HOGENOM" id="CLU_000445_70_7_6"/>
<dbReference type="Proteomes" id="UP000001558">
    <property type="component" value="Chromosome"/>
</dbReference>
<dbReference type="KEGG" id="slo:Shew_0041"/>
<dbReference type="InterPro" id="IPR000700">
    <property type="entry name" value="PAS-assoc_C"/>
</dbReference>
<evidence type="ECO:0000256" key="2">
    <source>
        <dbReference type="ARBA" id="ARBA00022636"/>
    </source>
</evidence>
<feature type="domain" description="PAC" evidence="5">
    <location>
        <begin position="604"/>
        <end position="656"/>
    </location>
</feature>
<dbReference type="PROSITE" id="PS50113">
    <property type="entry name" value="PAC"/>
    <property type="match status" value="1"/>
</dbReference>
<dbReference type="SMART" id="SM00086">
    <property type="entry name" value="PAC"/>
    <property type="match status" value="1"/>
</dbReference>
<dbReference type="PROSITE" id="PS50887">
    <property type="entry name" value="GGDEF"/>
    <property type="match status" value="1"/>
</dbReference>
<dbReference type="InterPro" id="IPR001610">
    <property type="entry name" value="PAC"/>
</dbReference>
<dbReference type="Gene3D" id="3.30.450.20">
    <property type="entry name" value="PAS domain"/>
    <property type="match status" value="1"/>
</dbReference>
<dbReference type="InterPro" id="IPR029787">
    <property type="entry name" value="Nucleotide_cyclase"/>
</dbReference>
<keyword evidence="3" id="KW-0812">Transmembrane</keyword>
<evidence type="ECO:0000313" key="9">
    <source>
        <dbReference type="EMBL" id="ABO21914.1"/>
    </source>
</evidence>
<dbReference type="Gene3D" id="3.30.70.270">
    <property type="match status" value="1"/>
</dbReference>
<dbReference type="Gene3D" id="3.20.20.450">
    <property type="entry name" value="EAL domain"/>
    <property type="match status" value="1"/>
</dbReference>
<feature type="domain" description="HAMP" evidence="7">
    <location>
        <begin position="477"/>
        <end position="530"/>
    </location>
</feature>
<dbReference type="Pfam" id="PF00990">
    <property type="entry name" value="GGDEF"/>
    <property type="match status" value="1"/>
</dbReference>
<dbReference type="SMART" id="SM00091">
    <property type="entry name" value="PAS"/>
    <property type="match status" value="1"/>
</dbReference>
<dbReference type="SMART" id="SM00304">
    <property type="entry name" value="HAMP"/>
    <property type="match status" value="1"/>
</dbReference>
<dbReference type="PANTHER" id="PTHR44757:SF2">
    <property type="entry name" value="BIOFILM ARCHITECTURE MAINTENANCE PROTEIN MBAA"/>
    <property type="match status" value="1"/>
</dbReference>
<dbReference type="NCBIfam" id="TIGR00229">
    <property type="entry name" value="sensory_box"/>
    <property type="match status" value="1"/>
</dbReference>
<dbReference type="InterPro" id="IPR000160">
    <property type="entry name" value="GGDEF_dom"/>
</dbReference>
<dbReference type="Gene3D" id="6.10.340.10">
    <property type="match status" value="1"/>
</dbReference>
<dbReference type="CDD" id="cd00130">
    <property type="entry name" value="PAS"/>
    <property type="match status" value="1"/>
</dbReference>
<dbReference type="PROSITE" id="PS50885">
    <property type="entry name" value="HAMP"/>
    <property type="match status" value="1"/>
</dbReference>
<dbReference type="InterPro" id="IPR052155">
    <property type="entry name" value="Biofilm_reg_signaling"/>
</dbReference>
<evidence type="ECO:0000313" key="10">
    <source>
        <dbReference type="Proteomes" id="UP000001558"/>
    </source>
</evidence>
<feature type="domain" description="EAL" evidence="6">
    <location>
        <begin position="830"/>
        <end position="1086"/>
    </location>
</feature>
<keyword evidence="3" id="KW-0472">Membrane</keyword>
<dbReference type="eggNOG" id="COG5001">
    <property type="taxonomic scope" value="Bacteria"/>
</dbReference>
<proteinExistence type="predicted"/>
<sequence>MLLLSDPKFLASAFVIIEQGALKMSSMLNRYSLSQKLILLATIPMLLLLIFGSLRMLDLIERQQTAQRNALGVMITEQTQKLIFALQNERGLSAGFVASQGNRFERRLQTQRRQTDKALQDLLDAPNIANLHLSLSDIDRPSVNLQQSVDTIHALGARLKQVRQGIDSRTEGSGFNFYSEFTQHLLVLISQIQSQVQNTLLAKAYNDLIHMLKLQELAGKDRDLLNRLLAADSLDHQAYLAQYSMQDDLLDAFHEMLSTTSPADLALIKETLDNEATQELLLMKGRVKAQVNLILLANRLRERLGYGGLIDHYQDYLLSGEETNIILFEEDCLAIQGLLQQAQKLPHVTSPQREALAQIDNTVEQYRQAVDAQRQHRLSGHAGPLPQEGRAIIADQAMLAALSQLQHQHPAVASEAWWALATEALGQMNQASLTLSNNIANLVQRQGREALSFLVLGIMAAMCNFLFLIVLGRLIVNNLVTRIGTIASLMQRMAQNTQLQLSVPVDGRDEVAKMAMALNAMLSERQEANRELSLASAVFEYCAEGIVVTDKDNLIEAVNPAFTQITGYTLEEVKGRSPAVLNSHQQPHHFYEQMWQSLKQYGKWQGEIWNKRKNGQIFPEYLAITVVKDDKGRVVQHIGLFLDISNRKKYEQDIWYKSNYDALTNLPNRQLYTSRLSQMLQLAEQRCCSVAVLFIDLDRFKYINDIYGHAVGDELLQVAAARLEALLEQHDFVARLSGDEFVVVMGHTKHQGEIEQRAQNILQHLSSPFGINRNELLISASVGISCYPSNGTSVEVLTRNAETAMYQAKQDGRNCFGYFSPDMNNNMLARITLEQSLRSAVLQHEFCLHYQPIVDTSSGEGVALEALLRWRHPQRGLVPPDEFIPIAEETGLIEPIGEWVIQQALRDLRQCHSQGIMINMAINVSGRQLAHGDPSHFACMLNGLLQKYDVAPQYVHIEITESILMADTELSLKALTAIRHLGVEIYLDDFGTGYSSLSYLKQFPISVIKIDKSFVDNMLEDRADANLIKAIITMGQSLDMRLVAEGVESEPQRSFLQGLGCDFVQGYLVAKPMPLKELEPLLRRIVREKPTSLL</sequence>
<dbReference type="CDD" id="cd06225">
    <property type="entry name" value="HAMP"/>
    <property type="match status" value="1"/>
</dbReference>
<evidence type="ECO:0000259" key="5">
    <source>
        <dbReference type="PROSITE" id="PS50113"/>
    </source>
</evidence>
<feature type="transmembrane region" description="Helical" evidence="3">
    <location>
        <begin position="453"/>
        <end position="476"/>
    </location>
</feature>
<evidence type="ECO:0000259" key="7">
    <source>
        <dbReference type="PROSITE" id="PS50885"/>
    </source>
</evidence>
<dbReference type="CDD" id="cd01949">
    <property type="entry name" value="GGDEF"/>
    <property type="match status" value="1"/>
</dbReference>
<dbReference type="PROSITE" id="PS50112">
    <property type="entry name" value="PAS"/>
    <property type="match status" value="1"/>
</dbReference>
<keyword evidence="10" id="KW-1185">Reference proteome</keyword>
<dbReference type="FunFam" id="3.20.20.450:FF:000001">
    <property type="entry name" value="Cyclic di-GMP phosphodiesterase yahA"/>
    <property type="match status" value="1"/>
</dbReference>
<dbReference type="PROSITE" id="PS50883">
    <property type="entry name" value="EAL"/>
    <property type="match status" value="1"/>
</dbReference>
<dbReference type="NCBIfam" id="TIGR00254">
    <property type="entry name" value="GGDEF"/>
    <property type="match status" value="1"/>
</dbReference>
<dbReference type="GO" id="GO:0016020">
    <property type="term" value="C:membrane"/>
    <property type="evidence" value="ECO:0007669"/>
    <property type="project" value="InterPro"/>
</dbReference>
<dbReference type="InterPro" id="IPR001633">
    <property type="entry name" value="EAL_dom"/>
</dbReference>
<name>A3Q8W6_SHELP</name>
<dbReference type="AlphaFoldDB" id="A3Q8W6"/>
<dbReference type="InterPro" id="IPR003660">
    <property type="entry name" value="HAMP_dom"/>
</dbReference>
<accession>A3Q8W6</accession>
<dbReference type="SUPFAM" id="SSF55785">
    <property type="entry name" value="PYP-like sensor domain (PAS domain)"/>
    <property type="match status" value="1"/>
</dbReference>
<gene>
    <name evidence="9" type="ordered locus">Shew_0041</name>
</gene>
<feature type="domain" description="GGDEF" evidence="8">
    <location>
        <begin position="688"/>
        <end position="821"/>
    </location>
</feature>
<dbReference type="Pfam" id="PF00563">
    <property type="entry name" value="EAL"/>
    <property type="match status" value="1"/>
</dbReference>
<evidence type="ECO:0000259" key="4">
    <source>
        <dbReference type="PROSITE" id="PS50112"/>
    </source>
</evidence>
<evidence type="ECO:0000259" key="8">
    <source>
        <dbReference type="PROSITE" id="PS50887"/>
    </source>
</evidence>
<evidence type="ECO:0000256" key="3">
    <source>
        <dbReference type="SAM" id="Phobius"/>
    </source>
</evidence>
<dbReference type="InterPro" id="IPR035919">
    <property type="entry name" value="EAL_sf"/>
</dbReference>
<protein>
    <recommendedName>
        <fullName evidence="1">cyclic-guanylate-specific phosphodiesterase</fullName>
        <ecNumber evidence="1">3.1.4.52</ecNumber>
    </recommendedName>
</protein>
<dbReference type="Pfam" id="PF00672">
    <property type="entry name" value="HAMP"/>
    <property type="match status" value="1"/>
</dbReference>
<dbReference type="SUPFAM" id="SSF141868">
    <property type="entry name" value="EAL domain-like"/>
    <property type="match status" value="1"/>
</dbReference>
<dbReference type="GO" id="GO:0071111">
    <property type="term" value="F:cyclic-guanylate-specific phosphodiesterase activity"/>
    <property type="evidence" value="ECO:0007669"/>
    <property type="project" value="UniProtKB-EC"/>
</dbReference>
<reference evidence="9 10" key="1">
    <citation type="submission" date="2007-03" db="EMBL/GenBank/DDBJ databases">
        <title>Complete sequence of Shewanella loihica PV-4.</title>
        <authorList>
            <consortium name="US DOE Joint Genome Institute"/>
            <person name="Copeland A."/>
            <person name="Lucas S."/>
            <person name="Lapidus A."/>
            <person name="Barry K."/>
            <person name="Detter J.C."/>
            <person name="Glavina del Rio T."/>
            <person name="Hammon N."/>
            <person name="Israni S."/>
            <person name="Dalin E."/>
            <person name="Tice H."/>
            <person name="Pitluck S."/>
            <person name="Chain P."/>
            <person name="Malfatti S."/>
            <person name="Shin M."/>
            <person name="Vergez L."/>
            <person name="Schmutz J."/>
            <person name="Larimer F."/>
            <person name="Land M."/>
            <person name="Hauser L."/>
            <person name="Kyrpides N."/>
            <person name="Mikhailova N."/>
            <person name="Romine M.F."/>
            <person name="Serres G."/>
            <person name="Fredrickson J."/>
            <person name="Tiedje J."/>
            <person name="Richardson P."/>
        </authorList>
    </citation>
    <scope>NUCLEOTIDE SEQUENCE [LARGE SCALE GENOMIC DNA]</scope>
    <source>
        <strain evidence="10">ATCC BAA-1088 / PV-4</strain>
    </source>
</reference>
<dbReference type="GO" id="GO:0007165">
    <property type="term" value="P:signal transduction"/>
    <property type="evidence" value="ECO:0007669"/>
    <property type="project" value="InterPro"/>
</dbReference>
<evidence type="ECO:0000259" key="6">
    <source>
        <dbReference type="PROSITE" id="PS50883"/>
    </source>
</evidence>
<dbReference type="SUPFAM" id="SSF55073">
    <property type="entry name" value="Nucleotide cyclase"/>
    <property type="match status" value="1"/>
</dbReference>
<dbReference type="InterPro" id="IPR000014">
    <property type="entry name" value="PAS"/>
</dbReference>
<organism evidence="9 10">
    <name type="scientific">Shewanella loihica (strain ATCC BAA-1088 / PV-4)</name>
    <dbReference type="NCBI Taxonomy" id="323850"/>
    <lineage>
        <taxon>Bacteria</taxon>
        <taxon>Pseudomonadati</taxon>
        <taxon>Pseudomonadota</taxon>
        <taxon>Gammaproteobacteria</taxon>
        <taxon>Alteromonadales</taxon>
        <taxon>Shewanellaceae</taxon>
        <taxon>Shewanella</taxon>
    </lineage>
</organism>
<dbReference type="SMART" id="SM00052">
    <property type="entry name" value="EAL"/>
    <property type="match status" value="1"/>
</dbReference>
<evidence type="ECO:0000256" key="1">
    <source>
        <dbReference type="ARBA" id="ARBA00012282"/>
    </source>
</evidence>
<dbReference type="Pfam" id="PF08376">
    <property type="entry name" value="NIT"/>
    <property type="match status" value="1"/>
</dbReference>
<dbReference type="SMART" id="SM00267">
    <property type="entry name" value="GGDEF"/>
    <property type="match status" value="1"/>
</dbReference>